<dbReference type="SUPFAM" id="SSF55469">
    <property type="entry name" value="FMN-dependent nitroreductase-like"/>
    <property type="match status" value="1"/>
</dbReference>
<accession>A0A512H6W7</accession>
<evidence type="ECO:0000256" key="12">
    <source>
        <dbReference type="ARBA" id="ARBA00068702"/>
    </source>
</evidence>
<evidence type="ECO:0000256" key="4">
    <source>
        <dbReference type="ARBA" id="ARBA00022643"/>
    </source>
</evidence>
<evidence type="ECO:0000256" key="11">
    <source>
        <dbReference type="ARBA" id="ARBA00066311"/>
    </source>
</evidence>
<evidence type="ECO:0000256" key="10">
    <source>
        <dbReference type="ARBA" id="ARBA00061097"/>
    </source>
</evidence>
<evidence type="ECO:0000256" key="5">
    <source>
        <dbReference type="ARBA" id="ARBA00022741"/>
    </source>
</evidence>
<proteinExistence type="inferred from homology"/>
<keyword evidence="6" id="KW-0521">NADP</keyword>
<dbReference type="EC" id="1.13.11.79" evidence="11"/>
<dbReference type="GO" id="GO:0000166">
    <property type="term" value="F:nucleotide binding"/>
    <property type="evidence" value="ECO:0007669"/>
    <property type="project" value="UniProtKB-KW"/>
</dbReference>
<dbReference type="GO" id="GO:0009236">
    <property type="term" value="P:cobalamin biosynthetic process"/>
    <property type="evidence" value="ECO:0007669"/>
    <property type="project" value="UniProtKB-KW"/>
</dbReference>
<dbReference type="GO" id="GO:0102919">
    <property type="term" value="F:5,6-dimethylbenzimidazole synthase activity"/>
    <property type="evidence" value="ECO:0007669"/>
    <property type="project" value="UniProtKB-EC"/>
</dbReference>
<dbReference type="EMBL" id="BJZO01000028">
    <property type="protein sequence ID" value="GEO81193.1"/>
    <property type="molecule type" value="Genomic_DNA"/>
</dbReference>
<protein>
    <recommendedName>
        <fullName evidence="12">5,6-dimethylbenzimidazole synthase</fullName>
        <ecNumber evidence="11">1.13.11.79</ecNumber>
    </recommendedName>
</protein>
<dbReference type="NCBIfam" id="TIGR02476">
    <property type="entry name" value="BluB"/>
    <property type="match status" value="1"/>
</dbReference>
<dbReference type="InterPro" id="IPR029479">
    <property type="entry name" value="Nitroreductase"/>
</dbReference>
<feature type="domain" description="Nitroreductase" evidence="13">
    <location>
        <begin position="21"/>
        <end position="187"/>
    </location>
</feature>
<comment type="caution">
    <text evidence="14">The sequence shown here is derived from an EMBL/GenBank/DDBJ whole genome shotgun (WGS) entry which is preliminary data.</text>
</comment>
<comment type="similarity">
    <text evidence="10">Belongs to the BluB family.</text>
</comment>
<keyword evidence="5" id="KW-0547">Nucleotide-binding</keyword>
<dbReference type="InterPro" id="IPR012825">
    <property type="entry name" value="BluB"/>
</dbReference>
<dbReference type="Proteomes" id="UP000321567">
    <property type="component" value="Unassembled WGS sequence"/>
</dbReference>
<dbReference type="GO" id="GO:0016705">
    <property type="term" value="F:oxidoreductase activity, acting on paired donors, with incorporation or reduction of molecular oxygen"/>
    <property type="evidence" value="ECO:0007669"/>
    <property type="project" value="UniProtKB-ARBA"/>
</dbReference>
<name>A0A512H6W7_9PROT</name>
<dbReference type="AlphaFoldDB" id="A0A512H6W7"/>
<evidence type="ECO:0000256" key="2">
    <source>
        <dbReference type="ARBA" id="ARBA00022573"/>
    </source>
</evidence>
<evidence type="ECO:0000256" key="1">
    <source>
        <dbReference type="ARBA" id="ARBA00011823"/>
    </source>
</evidence>
<keyword evidence="8" id="KW-0520">NAD</keyword>
<dbReference type="FunFam" id="3.40.109.10:FF:000013">
    <property type="entry name" value="5,6-dimethylbenzimidazole synthase"/>
    <property type="match status" value="1"/>
</dbReference>
<organism evidence="14 15">
    <name type="scientific">Pararhodospirillum oryzae</name>
    <dbReference type="NCBI Taxonomy" id="478448"/>
    <lineage>
        <taxon>Bacteria</taxon>
        <taxon>Pseudomonadati</taxon>
        <taxon>Pseudomonadota</taxon>
        <taxon>Alphaproteobacteria</taxon>
        <taxon>Rhodospirillales</taxon>
        <taxon>Rhodospirillaceae</taxon>
        <taxon>Pararhodospirillum</taxon>
    </lineage>
</organism>
<sequence>MAQAPAPTFDDTFHDAFATLLRWRRDVRRFRPDPVPEALIETLLRAAHQAPSVGNSQPWRFVRVRDAGRLDAIVADFQACNARARSQQPAERQLAYGALKVEGLRDAPVQMAVFCDDATAQGHGLGQATMPETRAYSVVLAIHTLWLVARAHGLGVGWVSILSPDTVTRALDVPEGWRFVAWLCIGWPDQALEIPELETAGWQARAPRALVLER</sequence>
<evidence type="ECO:0000313" key="14">
    <source>
        <dbReference type="EMBL" id="GEO81193.1"/>
    </source>
</evidence>
<evidence type="ECO:0000256" key="6">
    <source>
        <dbReference type="ARBA" id="ARBA00022857"/>
    </source>
</evidence>
<keyword evidence="15" id="KW-1185">Reference proteome</keyword>
<dbReference type="PANTHER" id="PTHR23026:SF123">
    <property type="entry name" value="NAD(P)H NITROREDUCTASE RV3131-RELATED"/>
    <property type="match status" value="1"/>
</dbReference>
<dbReference type="Pfam" id="PF00881">
    <property type="entry name" value="Nitroreductase"/>
    <property type="match status" value="1"/>
</dbReference>
<dbReference type="InterPro" id="IPR000415">
    <property type="entry name" value="Nitroreductase-like"/>
</dbReference>
<evidence type="ECO:0000256" key="8">
    <source>
        <dbReference type="ARBA" id="ARBA00023027"/>
    </source>
</evidence>
<keyword evidence="3" id="KW-0285">Flavoprotein</keyword>
<dbReference type="PANTHER" id="PTHR23026">
    <property type="entry name" value="NADPH NITROREDUCTASE"/>
    <property type="match status" value="1"/>
</dbReference>
<dbReference type="OrthoDB" id="9773807at2"/>
<keyword evidence="7" id="KW-0560">Oxidoreductase</keyword>
<evidence type="ECO:0000256" key="7">
    <source>
        <dbReference type="ARBA" id="ARBA00023002"/>
    </source>
</evidence>
<keyword evidence="4" id="KW-0288">FMN</keyword>
<evidence type="ECO:0000256" key="3">
    <source>
        <dbReference type="ARBA" id="ARBA00022630"/>
    </source>
</evidence>
<evidence type="ECO:0000313" key="15">
    <source>
        <dbReference type="Proteomes" id="UP000321567"/>
    </source>
</evidence>
<gene>
    <name evidence="14" type="ORF">ROR02_13240</name>
</gene>
<dbReference type="InterPro" id="IPR050627">
    <property type="entry name" value="Nitroreductase/BluB"/>
</dbReference>
<evidence type="ECO:0000259" key="13">
    <source>
        <dbReference type="Pfam" id="PF00881"/>
    </source>
</evidence>
<dbReference type="RefSeq" id="WP_147163231.1">
    <property type="nucleotide sequence ID" value="NZ_BJZO01000028.1"/>
</dbReference>
<comment type="catalytic activity">
    <reaction evidence="9">
        <text>FMNH2 + O2 = dialurate + 5,6-dimethylbenzimidazole + D-erythrose 4-phosphate + H(+)</text>
        <dbReference type="Rhea" id="RHEA:27345"/>
        <dbReference type="ChEBI" id="CHEBI:15378"/>
        <dbReference type="ChEBI" id="CHEBI:15379"/>
        <dbReference type="ChEBI" id="CHEBI:15890"/>
        <dbReference type="ChEBI" id="CHEBI:16897"/>
        <dbReference type="ChEBI" id="CHEBI:57618"/>
        <dbReference type="ChEBI" id="CHEBI:140629"/>
        <dbReference type="EC" id="1.13.11.79"/>
    </reaction>
</comment>
<comment type="subunit">
    <text evidence="1">Homooctamer.</text>
</comment>
<reference evidence="14 15" key="1">
    <citation type="submission" date="2019-07" db="EMBL/GenBank/DDBJ databases">
        <title>Whole genome shotgun sequence of Rhodospirillum oryzae NBRC 107573.</title>
        <authorList>
            <person name="Hosoyama A."/>
            <person name="Uohara A."/>
            <person name="Ohji S."/>
            <person name="Ichikawa N."/>
        </authorList>
    </citation>
    <scope>NUCLEOTIDE SEQUENCE [LARGE SCALE GENOMIC DNA]</scope>
    <source>
        <strain evidence="14 15">NBRC 107573</strain>
    </source>
</reference>
<dbReference type="Gene3D" id="3.40.109.10">
    <property type="entry name" value="NADH Oxidase"/>
    <property type="match status" value="1"/>
</dbReference>
<keyword evidence="2" id="KW-0169">Cobalamin biosynthesis</keyword>
<evidence type="ECO:0000256" key="9">
    <source>
        <dbReference type="ARBA" id="ARBA00051314"/>
    </source>
</evidence>